<dbReference type="Pfam" id="PF00646">
    <property type="entry name" value="F-box"/>
    <property type="match status" value="1"/>
</dbReference>
<evidence type="ECO:0000313" key="2">
    <source>
        <dbReference type="EMBL" id="KAI3935045.1"/>
    </source>
</evidence>
<sequence>MEESRNAPYFNGEDRISRLPDALIHHILSFIDTKYAVQASVLSKRWMGIWKSLPFLRFSRRSFSRGKEHDQKFICFVDMVCILRDDSDIQRFVLLLYNIDKLQEMTQNVNRWIIHAVRRNVQEMAIRIDKLHSPAYEIPPQLLNCKSLMELVMHMSGEEYADLILPKLMGLPRLKTLYLGGLSISNVELSKRLFSSCPVLETLHIADCDVRTLTVGSLALKKFTYVCKHLWSQNHTLANIKLSAPNLKIFICSSSAERDKDENAETFSKLASEEKEVYAKRMMKFLEGVYKVQQMRLSPGFLEVLSQAADLLDCQPTRLCNLWHLMLDMWSVRGCLRAIAYLLKISPNITLIRLVLESKESNLADVGDDWEAGLSSPEMLSRLKSVQIEKAEGCDAELKLLSLLLKNAKVLEEVAIFFRSSVGSPDRVKQVRQFSGKLRALPTASSKIKIMLF</sequence>
<dbReference type="InterPro" id="IPR050232">
    <property type="entry name" value="FBL13/AtMIF1-like"/>
</dbReference>
<dbReference type="InterPro" id="IPR006566">
    <property type="entry name" value="FBD"/>
</dbReference>
<accession>A0AAD4T3K2</accession>
<dbReference type="SUPFAM" id="SSF52047">
    <property type="entry name" value="RNI-like"/>
    <property type="match status" value="1"/>
</dbReference>
<proteinExistence type="predicted"/>
<dbReference type="Gene3D" id="3.80.10.10">
    <property type="entry name" value="Ribonuclease Inhibitor"/>
    <property type="match status" value="1"/>
</dbReference>
<dbReference type="SMART" id="SM00256">
    <property type="entry name" value="FBOX"/>
    <property type="match status" value="1"/>
</dbReference>
<organism evidence="2 3">
    <name type="scientific">Papaver atlanticum</name>
    <dbReference type="NCBI Taxonomy" id="357466"/>
    <lineage>
        <taxon>Eukaryota</taxon>
        <taxon>Viridiplantae</taxon>
        <taxon>Streptophyta</taxon>
        <taxon>Embryophyta</taxon>
        <taxon>Tracheophyta</taxon>
        <taxon>Spermatophyta</taxon>
        <taxon>Magnoliopsida</taxon>
        <taxon>Ranunculales</taxon>
        <taxon>Papaveraceae</taxon>
        <taxon>Papaveroideae</taxon>
        <taxon>Papaver</taxon>
    </lineage>
</organism>
<dbReference type="PANTHER" id="PTHR31900">
    <property type="entry name" value="F-BOX/RNI SUPERFAMILY PROTEIN-RELATED"/>
    <property type="match status" value="1"/>
</dbReference>
<dbReference type="PROSITE" id="PS50181">
    <property type="entry name" value="FBOX"/>
    <property type="match status" value="1"/>
</dbReference>
<dbReference type="InterPro" id="IPR055411">
    <property type="entry name" value="LRR_FXL15/At3g58940/PEG3-like"/>
</dbReference>
<comment type="caution">
    <text evidence="2">The sequence shown here is derived from an EMBL/GenBank/DDBJ whole genome shotgun (WGS) entry which is preliminary data.</text>
</comment>
<dbReference type="Pfam" id="PF24758">
    <property type="entry name" value="LRR_At5g56370"/>
    <property type="match status" value="1"/>
</dbReference>
<evidence type="ECO:0000313" key="3">
    <source>
        <dbReference type="Proteomes" id="UP001202328"/>
    </source>
</evidence>
<dbReference type="CDD" id="cd22160">
    <property type="entry name" value="F-box_AtFBL13-like"/>
    <property type="match status" value="1"/>
</dbReference>
<dbReference type="InterPro" id="IPR032675">
    <property type="entry name" value="LRR_dom_sf"/>
</dbReference>
<reference evidence="2" key="1">
    <citation type="submission" date="2022-04" db="EMBL/GenBank/DDBJ databases">
        <title>A functionally conserved STORR gene fusion in Papaver species that diverged 16.8 million years ago.</title>
        <authorList>
            <person name="Catania T."/>
        </authorList>
    </citation>
    <scope>NUCLEOTIDE SEQUENCE</scope>
    <source>
        <strain evidence="2">S-188037</strain>
    </source>
</reference>
<dbReference type="SUPFAM" id="SSF81383">
    <property type="entry name" value="F-box domain"/>
    <property type="match status" value="1"/>
</dbReference>
<keyword evidence="3" id="KW-1185">Reference proteome</keyword>
<dbReference type="InterPro" id="IPR053781">
    <property type="entry name" value="F-box_AtFBL13-like"/>
</dbReference>
<dbReference type="Gene3D" id="1.20.1280.50">
    <property type="match status" value="1"/>
</dbReference>
<dbReference type="PANTHER" id="PTHR31900:SF30">
    <property type="entry name" value="SUPERFAMILY PROTEIN, PUTATIVE-RELATED"/>
    <property type="match status" value="1"/>
</dbReference>
<dbReference type="Pfam" id="PF08387">
    <property type="entry name" value="FBD"/>
    <property type="match status" value="1"/>
</dbReference>
<dbReference type="AlphaFoldDB" id="A0AAD4T3K2"/>
<gene>
    <name evidence="2" type="ORF">MKW98_009964</name>
</gene>
<feature type="domain" description="F-box" evidence="1">
    <location>
        <begin position="13"/>
        <end position="61"/>
    </location>
</feature>
<dbReference type="Proteomes" id="UP001202328">
    <property type="component" value="Unassembled WGS sequence"/>
</dbReference>
<dbReference type="InterPro" id="IPR001810">
    <property type="entry name" value="F-box_dom"/>
</dbReference>
<dbReference type="InterPro" id="IPR036047">
    <property type="entry name" value="F-box-like_dom_sf"/>
</dbReference>
<dbReference type="EMBL" id="JAJJMB010006318">
    <property type="protein sequence ID" value="KAI3935045.1"/>
    <property type="molecule type" value="Genomic_DNA"/>
</dbReference>
<evidence type="ECO:0000259" key="1">
    <source>
        <dbReference type="PROSITE" id="PS50181"/>
    </source>
</evidence>
<dbReference type="SMART" id="SM00579">
    <property type="entry name" value="FBD"/>
    <property type="match status" value="1"/>
</dbReference>
<protein>
    <recommendedName>
        <fullName evidence="1">F-box domain-containing protein</fullName>
    </recommendedName>
</protein>
<name>A0AAD4T3K2_9MAGN</name>